<name>A0A1H6EWI8_9ACTN</name>
<evidence type="ECO:0000313" key="1">
    <source>
        <dbReference type="EMBL" id="SEH02142.1"/>
    </source>
</evidence>
<sequence length="82" mass="9243">MKPEEIHSYYDIPENARAMCSLLMRAHPGWTVWRQSANGMCHIPLWCARRVSWPDHKPPFVSGNAGLLNTAMTMMDTGSVIA</sequence>
<keyword evidence="2" id="KW-1185">Reference proteome</keyword>
<dbReference type="EMBL" id="FNVT01000024">
    <property type="protein sequence ID" value="SEH02142.1"/>
    <property type="molecule type" value="Genomic_DNA"/>
</dbReference>
<proteinExistence type="predicted"/>
<reference evidence="1 2" key="1">
    <citation type="submission" date="2016-10" db="EMBL/GenBank/DDBJ databases">
        <authorList>
            <person name="de Groot N.N."/>
        </authorList>
    </citation>
    <scope>NUCLEOTIDE SEQUENCE [LARGE SCALE GENOMIC DNA]</scope>
    <source>
        <strain evidence="1 2">CGMCC 4.7037</strain>
    </source>
</reference>
<evidence type="ECO:0000313" key="2">
    <source>
        <dbReference type="Proteomes" id="UP000236732"/>
    </source>
</evidence>
<accession>A0A1H6EWI8</accession>
<dbReference type="RefSeq" id="WP_146104099.1">
    <property type="nucleotide sequence ID" value="NZ_FNVT01000024.1"/>
</dbReference>
<dbReference type="OrthoDB" id="3548368at2"/>
<organism evidence="1 2">
    <name type="scientific">Nonomuraea solani</name>
    <dbReference type="NCBI Taxonomy" id="1144553"/>
    <lineage>
        <taxon>Bacteria</taxon>
        <taxon>Bacillati</taxon>
        <taxon>Actinomycetota</taxon>
        <taxon>Actinomycetes</taxon>
        <taxon>Streptosporangiales</taxon>
        <taxon>Streptosporangiaceae</taxon>
        <taxon>Nonomuraea</taxon>
    </lineage>
</organism>
<gene>
    <name evidence="1" type="ORF">SAMN05444920_12477</name>
</gene>
<dbReference type="Proteomes" id="UP000236732">
    <property type="component" value="Unassembled WGS sequence"/>
</dbReference>
<dbReference type="AlphaFoldDB" id="A0A1H6EWI8"/>
<protein>
    <submittedName>
        <fullName evidence="1">Uncharacterized protein</fullName>
    </submittedName>
</protein>